<accession>A0A0L0N7K0</accession>
<dbReference type="Gene3D" id="1.20.140.150">
    <property type="match status" value="1"/>
</dbReference>
<feature type="compositionally biased region" description="Gly residues" evidence="1">
    <location>
        <begin position="219"/>
        <end position="228"/>
    </location>
</feature>
<proteinExistence type="predicted"/>
<feature type="compositionally biased region" description="Basic and acidic residues" evidence="1">
    <location>
        <begin position="240"/>
        <end position="252"/>
    </location>
</feature>
<comment type="caution">
    <text evidence="3">The sequence shown here is derived from an EMBL/GenBank/DDBJ whole genome shotgun (WGS) entry which is preliminary data.</text>
</comment>
<dbReference type="AlphaFoldDB" id="A0A0L0N7K0"/>
<keyword evidence="2" id="KW-0472">Membrane</keyword>
<dbReference type="GO" id="GO:0006897">
    <property type="term" value="P:endocytosis"/>
    <property type="evidence" value="ECO:0007669"/>
    <property type="project" value="TreeGrafter"/>
</dbReference>
<protein>
    <submittedName>
        <fullName evidence="3">Protein SUR7</fullName>
    </submittedName>
</protein>
<feature type="region of interest" description="Disordered" evidence="1">
    <location>
        <begin position="219"/>
        <end position="252"/>
    </location>
</feature>
<keyword evidence="2" id="KW-1133">Transmembrane helix</keyword>
<name>A0A0L0N7K0_TOLOC</name>
<feature type="transmembrane region" description="Helical" evidence="2">
    <location>
        <begin position="184"/>
        <end position="208"/>
    </location>
</feature>
<sequence length="252" mass="27250">MPKNANLSLAALVLLAGSLVMLFFIILSGVSDSTPLNKTYFLQAATRGIGGARDVSQWTYFYICGPDNKDCGSARAAPPFGFAWDGNAANAPPELIGGFGGDTTSSKFYYLWRFGWVFLLLTLFFETLAFFAGFLACCGRLGAAISCFVTSFALLCFCVAVSLTTATFVLARDQFHDEGRDAQIGSYAFGFLWGSFVALLIADVLFCLGMRGDKYHSAGGGGGGGGGPRFWRRNRSTRSRSYDGRRVKDEYS</sequence>
<gene>
    <name evidence="3" type="ORF">TOPH_05528</name>
</gene>
<dbReference type="EMBL" id="LFRF01000016">
    <property type="protein sequence ID" value="KND89810.1"/>
    <property type="molecule type" value="Genomic_DNA"/>
</dbReference>
<feature type="transmembrane region" description="Helical" evidence="2">
    <location>
        <begin position="114"/>
        <end position="136"/>
    </location>
</feature>
<feature type="transmembrane region" description="Helical" evidence="2">
    <location>
        <begin position="7"/>
        <end position="30"/>
    </location>
</feature>
<evidence type="ECO:0000256" key="1">
    <source>
        <dbReference type="SAM" id="MobiDB-lite"/>
    </source>
</evidence>
<dbReference type="GO" id="GO:0045121">
    <property type="term" value="C:membrane raft"/>
    <property type="evidence" value="ECO:0007669"/>
    <property type="project" value="TreeGrafter"/>
</dbReference>
<reference evidence="3 4" key="1">
    <citation type="journal article" date="2015" name="BMC Genomics">
        <title>The genome of the truffle-parasite Tolypocladium ophioglossoides and the evolution of antifungal peptaibiotics.</title>
        <authorList>
            <person name="Quandt C.A."/>
            <person name="Bushley K.E."/>
            <person name="Spatafora J.W."/>
        </authorList>
    </citation>
    <scope>NUCLEOTIDE SEQUENCE [LARGE SCALE GENOMIC DNA]</scope>
    <source>
        <strain evidence="3 4">CBS 100239</strain>
    </source>
</reference>
<dbReference type="Pfam" id="PF06687">
    <property type="entry name" value="SUR7"/>
    <property type="match status" value="1"/>
</dbReference>
<evidence type="ECO:0000256" key="2">
    <source>
        <dbReference type="SAM" id="Phobius"/>
    </source>
</evidence>
<dbReference type="GO" id="GO:0031505">
    <property type="term" value="P:fungal-type cell wall organization"/>
    <property type="evidence" value="ECO:0007669"/>
    <property type="project" value="TreeGrafter"/>
</dbReference>
<dbReference type="PANTHER" id="PTHR36414:SF1">
    <property type="entry name" value="PROTEIN SUR7"/>
    <property type="match status" value="1"/>
</dbReference>
<evidence type="ECO:0000313" key="3">
    <source>
        <dbReference type="EMBL" id="KND89810.1"/>
    </source>
</evidence>
<dbReference type="Proteomes" id="UP000036947">
    <property type="component" value="Unassembled WGS sequence"/>
</dbReference>
<evidence type="ECO:0000313" key="4">
    <source>
        <dbReference type="Proteomes" id="UP000036947"/>
    </source>
</evidence>
<feature type="transmembrane region" description="Helical" evidence="2">
    <location>
        <begin position="143"/>
        <end position="164"/>
    </location>
</feature>
<keyword evidence="4" id="KW-1185">Reference proteome</keyword>
<dbReference type="GO" id="GO:0005938">
    <property type="term" value="C:cell cortex"/>
    <property type="evidence" value="ECO:0007669"/>
    <property type="project" value="TreeGrafter"/>
</dbReference>
<dbReference type="OrthoDB" id="5419460at2759"/>
<dbReference type="GO" id="GO:0032185">
    <property type="term" value="P:septin cytoskeleton organization"/>
    <property type="evidence" value="ECO:0007669"/>
    <property type="project" value="TreeGrafter"/>
</dbReference>
<dbReference type="GO" id="GO:0005886">
    <property type="term" value="C:plasma membrane"/>
    <property type="evidence" value="ECO:0007669"/>
    <property type="project" value="InterPro"/>
</dbReference>
<dbReference type="InterPro" id="IPR009571">
    <property type="entry name" value="SUR7/Rim9-like_fungi"/>
</dbReference>
<keyword evidence="2" id="KW-0812">Transmembrane</keyword>
<organism evidence="3 4">
    <name type="scientific">Tolypocladium ophioglossoides (strain CBS 100239)</name>
    <name type="common">Snaketongue truffleclub</name>
    <name type="synonym">Elaphocordyceps ophioglossoides</name>
    <dbReference type="NCBI Taxonomy" id="1163406"/>
    <lineage>
        <taxon>Eukaryota</taxon>
        <taxon>Fungi</taxon>
        <taxon>Dikarya</taxon>
        <taxon>Ascomycota</taxon>
        <taxon>Pezizomycotina</taxon>
        <taxon>Sordariomycetes</taxon>
        <taxon>Hypocreomycetidae</taxon>
        <taxon>Hypocreales</taxon>
        <taxon>Ophiocordycipitaceae</taxon>
        <taxon>Tolypocladium</taxon>
    </lineage>
</organism>
<dbReference type="GO" id="GO:0030866">
    <property type="term" value="P:cortical actin cytoskeleton organization"/>
    <property type="evidence" value="ECO:0007669"/>
    <property type="project" value="TreeGrafter"/>
</dbReference>
<dbReference type="PANTHER" id="PTHR36414">
    <property type="entry name" value="PROTEIN SUR7"/>
    <property type="match status" value="1"/>
</dbReference>